<organism evidence="1 2">
    <name type="scientific">Mesorhizobium tamadayense</name>
    <dbReference type="NCBI Taxonomy" id="425306"/>
    <lineage>
        <taxon>Bacteria</taxon>
        <taxon>Pseudomonadati</taxon>
        <taxon>Pseudomonadota</taxon>
        <taxon>Alphaproteobacteria</taxon>
        <taxon>Hyphomicrobiales</taxon>
        <taxon>Phyllobacteriaceae</taxon>
        <taxon>Mesorhizobium</taxon>
    </lineage>
</organism>
<accession>A0A3P3FDF9</accession>
<dbReference type="EMBL" id="RQXT01000030">
    <property type="protein sequence ID" value="RRH96724.1"/>
    <property type="molecule type" value="Genomic_DNA"/>
</dbReference>
<evidence type="ECO:0000313" key="1">
    <source>
        <dbReference type="EMBL" id="RRH96724.1"/>
    </source>
</evidence>
<dbReference type="Proteomes" id="UP000273786">
    <property type="component" value="Unassembled WGS sequence"/>
</dbReference>
<dbReference type="AlphaFoldDB" id="A0A3P3FDF9"/>
<name>A0A3P3FDF9_9HYPH</name>
<dbReference type="OrthoDB" id="8206526at2"/>
<protein>
    <submittedName>
        <fullName evidence="1">Uncharacterized protein</fullName>
    </submittedName>
</protein>
<evidence type="ECO:0000313" key="2">
    <source>
        <dbReference type="Proteomes" id="UP000273786"/>
    </source>
</evidence>
<proteinExistence type="predicted"/>
<sequence length="137" mass="14774">MLVAISAAEAQIPYSERMPVPVSMWQPLRTWVGRSKRVIKSAFGAFLTDMSNFAKTDTDQALALGIQTLKRLAPSIAGSCSLHCSSSSSNCQSLGACRHWGGPECGLFNAGAERRQTATALKGMRVAARKARFLVRT</sequence>
<gene>
    <name evidence="1" type="ORF">EH240_21920</name>
</gene>
<reference evidence="1 2" key="1">
    <citation type="submission" date="2018-11" db="EMBL/GenBank/DDBJ databases">
        <title>the genome of Mesorhizobium tamadayense DSM 28320.</title>
        <authorList>
            <person name="Gao J."/>
        </authorList>
    </citation>
    <scope>NUCLEOTIDE SEQUENCE [LARGE SCALE GENOMIC DNA]</scope>
    <source>
        <strain evidence="1 2">DSM 28320</strain>
    </source>
</reference>
<comment type="caution">
    <text evidence="1">The sequence shown here is derived from an EMBL/GenBank/DDBJ whole genome shotgun (WGS) entry which is preliminary data.</text>
</comment>
<keyword evidence="2" id="KW-1185">Reference proteome</keyword>